<comment type="pathway">
    <text evidence="1">Porphyrin-containing compound metabolism; siroheme biosynthesis; sirohydrochlorin from precorrin-2: step 1/1.</text>
</comment>
<dbReference type="EMBL" id="BMEL01000003">
    <property type="protein sequence ID" value="GGF26021.1"/>
    <property type="molecule type" value="Genomic_DNA"/>
</dbReference>
<dbReference type="InterPro" id="IPR042518">
    <property type="entry name" value="SirC_C"/>
</dbReference>
<gene>
    <name evidence="8" type="ORF">GCM10010954_26210</name>
</gene>
<evidence type="ECO:0000256" key="1">
    <source>
        <dbReference type="ARBA" id="ARBA00005010"/>
    </source>
</evidence>
<evidence type="ECO:0000313" key="8">
    <source>
        <dbReference type="EMBL" id="GGF26021.1"/>
    </source>
</evidence>
<evidence type="ECO:0000256" key="6">
    <source>
        <dbReference type="ARBA" id="ARBA00047561"/>
    </source>
</evidence>
<evidence type="ECO:0000313" key="9">
    <source>
        <dbReference type="Proteomes" id="UP000660110"/>
    </source>
</evidence>
<dbReference type="GO" id="GO:0004325">
    <property type="term" value="F:ferrochelatase activity"/>
    <property type="evidence" value="ECO:0007669"/>
    <property type="project" value="InterPro"/>
</dbReference>
<dbReference type="Pfam" id="PF13241">
    <property type="entry name" value="NAD_binding_7"/>
    <property type="match status" value="1"/>
</dbReference>
<proteinExistence type="predicted"/>
<organism evidence="8 9">
    <name type="scientific">Halobacillus andaensis</name>
    <dbReference type="NCBI Taxonomy" id="1176239"/>
    <lineage>
        <taxon>Bacteria</taxon>
        <taxon>Bacillati</taxon>
        <taxon>Bacillota</taxon>
        <taxon>Bacilli</taxon>
        <taxon>Bacillales</taxon>
        <taxon>Bacillaceae</taxon>
        <taxon>Halobacillus</taxon>
    </lineage>
</organism>
<evidence type="ECO:0000259" key="7">
    <source>
        <dbReference type="Pfam" id="PF14824"/>
    </source>
</evidence>
<dbReference type="Gene3D" id="1.10.8.610">
    <property type="entry name" value="SirC, precorrin-2 dehydrogenase, C-terminal helical domain-like"/>
    <property type="match status" value="1"/>
</dbReference>
<dbReference type="NCBIfam" id="TIGR01470">
    <property type="entry name" value="cysG_Nterm"/>
    <property type="match status" value="1"/>
</dbReference>
<keyword evidence="5" id="KW-0627">Porphyrin biosynthesis</keyword>
<dbReference type="InterPro" id="IPR028281">
    <property type="entry name" value="Sirohaem_synthase_central"/>
</dbReference>
<dbReference type="Gene3D" id="3.40.50.720">
    <property type="entry name" value="NAD(P)-binding Rossmann-like Domain"/>
    <property type="match status" value="1"/>
</dbReference>
<protein>
    <recommendedName>
        <fullName evidence="2">precorrin-2 dehydrogenase</fullName>
        <ecNumber evidence="2">1.3.1.76</ecNumber>
    </recommendedName>
</protein>
<accession>A0A917B6N6</accession>
<evidence type="ECO:0000256" key="2">
    <source>
        <dbReference type="ARBA" id="ARBA00012400"/>
    </source>
</evidence>
<dbReference type="SUPFAM" id="SSF75615">
    <property type="entry name" value="Siroheme synthase middle domains-like"/>
    <property type="match status" value="1"/>
</dbReference>
<evidence type="ECO:0000256" key="5">
    <source>
        <dbReference type="ARBA" id="ARBA00023244"/>
    </source>
</evidence>
<dbReference type="NCBIfam" id="NF005222">
    <property type="entry name" value="PRK06718.1"/>
    <property type="match status" value="1"/>
</dbReference>
<feature type="domain" description="Siroheme synthase central" evidence="7">
    <location>
        <begin position="118"/>
        <end position="145"/>
    </location>
</feature>
<dbReference type="Proteomes" id="UP000660110">
    <property type="component" value="Unassembled WGS sequence"/>
</dbReference>
<dbReference type="EC" id="1.3.1.76" evidence="2"/>
<sequence>MSGIPLMVDVAGQHVTVVGGGKIAERRIYNLLSGHALIEVVSPEVTSGIRSLYENDQIHWKKKRFSPDDVNGSFLIIAATNDSLVNQQVIEAAPKNALMNTVEQAADGNVQFPSHFQRGRLSISVSTAGASPILAARIKKDLEEQYDQSYEDYVNFLFEARVQLKQSSFSMTRRRQILRQLVEEDFFDQQKQNDMLHYIRSNR</sequence>
<evidence type="ECO:0000256" key="4">
    <source>
        <dbReference type="ARBA" id="ARBA00023027"/>
    </source>
</evidence>
<dbReference type="InterPro" id="IPR036291">
    <property type="entry name" value="NAD(P)-bd_dom_sf"/>
</dbReference>
<keyword evidence="9" id="KW-1185">Reference proteome</keyword>
<dbReference type="InterPro" id="IPR028161">
    <property type="entry name" value="Met8-like"/>
</dbReference>
<dbReference type="InterPro" id="IPR006367">
    <property type="entry name" value="Sirohaem_synthase_N"/>
</dbReference>
<comment type="catalytic activity">
    <reaction evidence="6">
        <text>precorrin-2 + NAD(+) = sirohydrochlorin + NADH + 2 H(+)</text>
        <dbReference type="Rhea" id="RHEA:15613"/>
        <dbReference type="ChEBI" id="CHEBI:15378"/>
        <dbReference type="ChEBI" id="CHEBI:57540"/>
        <dbReference type="ChEBI" id="CHEBI:57945"/>
        <dbReference type="ChEBI" id="CHEBI:58351"/>
        <dbReference type="ChEBI" id="CHEBI:58827"/>
        <dbReference type="EC" id="1.3.1.76"/>
    </reaction>
</comment>
<name>A0A917B6N6_HALAA</name>
<dbReference type="AlphaFoldDB" id="A0A917B6N6"/>
<evidence type="ECO:0000256" key="3">
    <source>
        <dbReference type="ARBA" id="ARBA00023002"/>
    </source>
</evidence>
<reference evidence="8" key="2">
    <citation type="submission" date="2020-09" db="EMBL/GenBank/DDBJ databases">
        <authorList>
            <person name="Sun Q."/>
            <person name="Zhou Y."/>
        </authorList>
    </citation>
    <scope>NUCLEOTIDE SEQUENCE</scope>
    <source>
        <strain evidence="8">CGMCC 1.12153</strain>
    </source>
</reference>
<dbReference type="GO" id="GO:0019354">
    <property type="term" value="P:siroheme biosynthetic process"/>
    <property type="evidence" value="ECO:0007669"/>
    <property type="project" value="InterPro"/>
</dbReference>
<reference evidence="8" key="1">
    <citation type="journal article" date="2014" name="Int. J. Syst. Evol. Microbiol.">
        <title>Complete genome sequence of Corynebacterium casei LMG S-19264T (=DSM 44701T), isolated from a smear-ripened cheese.</title>
        <authorList>
            <consortium name="US DOE Joint Genome Institute (JGI-PGF)"/>
            <person name="Walter F."/>
            <person name="Albersmeier A."/>
            <person name="Kalinowski J."/>
            <person name="Ruckert C."/>
        </authorList>
    </citation>
    <scope>NUCLEOTIDE SEQUENCE</scope>
    <source>
        <strain evidence="8">CGMCC 1.12153</strain>
    </source>
</reference>
<dbReference type="PANTHER" id="PTHR35330">
    <property type="entry name" value="SIROHEME BIOSYNTHESIS PROTEIN MET8"/>
    <property type="match status" value="1"/>
</dbReference>
<dbReference type="Pfam" id="PF22440">
    <property type="entry name" value="SirC_C"/>
    <property type="match status" value="1"/>
</dbReference>
<keyword evidence="3" id="KW-0560">Oxidoreductase</keyword>
<keyword evidence="4" id="KW-0520">NAD</keyword>
<dbReference type="Pfam" id="PF14824">
    <property type="entry name" value="Sirohm_synth_M"/>
    <property type="match status" value="1"/>
</dbReference>
<dbReference type="RefSeq" id="WP_188377957.1">
    <property type="nucleotide sequence ID" value="NZ_BMEL01000003.1"/>
</dbReference>
<dbReference type="GO" id="GO:0043115">
    <property type="term" value="F:precorrin-2 dehydrogenase activity"/>
    <property type="evidence" value="ECO:0007669"/>
    <property type="project" value="UniProtKB-EC"/>
</dbReference>
<comment type="caution">
    <text evidence="8">The sequence shown here is derived from an EMBL/GenBank/DDBJ whole genome shotgun (WGS) entry which is preliminary data.</text>
</comment>
<dbReference type="PANTHER" id="PTHR35330:SF1">
    <property type="entry name" value="SIROHEME BIOSYNTHESIS PROTEIN MET8"/>
    <property type="match status" value="1"/>
</dbReference>
<dbReference type="SUPFAM" id="SSF51735">
    <property type="entry name" value="NAD(P)-binding Rossmann-fold domains"/>
    <property type="match status" value="1"/>
</dbReference>